<accession>A0A7W9PH73</accession>
<evidence type="ECO:0008006" key="3">
    <source>
        <dbReference type="Google" id="ProtNLM"/>
    </source>
</evidence>
<reference evidence="1 2" key="1">
    <citation type="submission" date="2020-08" db="EMBL/GenBank/DDBJ databases">
        <title>Sequencing the genomes of 1000 actinobacteria strains.</title>
        <authorList>
            <person name="Klenk H.-P."/>
        </authorList>
    </citation>
    <scope>NUCLEOTIDE SEQUENCE [LARGE SCALE GENOMIC DNA]</scope>
    <source>
        <strain evidence="1 2">DSM 43582</strain>
    </source>
</reference>
<comment type="caution">
    <text evidence="1">The sequence shown here is derived from an EMBL/GenBank/DDBJ whole genome shotgun (WGS) entry which is preliminary data.</text>
</comment>
<keyword evidence="2" id="KW-1185">Reference proteome</keyword>
<dbReference type="RefSeq" id="WP_051161720.1">
    <property type="nucleotide sequence ID" value="NZ_JACHIT010000002.1"/>
</dbReference>
<dbReference type="Proteomes" id="UP000540412">
    <property type="component" value="Unassembled WGS sequence"/>
</dbReference>
<sequence length="690" mass="76288">MTIPSTPSRTVADRLRSARRRRFVGRTGEVELFRAALATEEPLFTVLYLYGPGGVGKTALLAELAEVAEAAGVRTARIDGRTAEPTPEAFRSALDPAGARFVLFIDTFERLTPLEDWLRETFLPGLPTTALVVVAGRYPPGRAWSNDPGWRELLRVISLRNLAPDEARAYLRAAAVDEDSHERILALTHGHPLALSLLVDVVRQTSSELPASLVEAPDAVRALLERFVDSVPGPRHRVALEVCAHVRHTTEALLRAAIGEPGCAEVFEWLRGLAIMEHGPVGLAPHDIARDVLDADLRWRDPESYAAIHQRVRGHLIGLLDSSDQGGPPIADLVFLHRHNPAISGYWDWSTFGRAFPDRYRPSDRESMLAMTKRHQGSDQADLVEYWLARQPERFVAVRGSGSAPVGYFCRLALHEATEADLAGDPGTRAMWDYATRYGPPRPGAPVHAGRFLVDADMNQLPSPTMNVVTAFSTHAWLSQRGATWDFIGAFAASDDWEPFMNHIDFHRATDYPIGGLSYAVYAHDWRRVGIEQWLELTNDRVVGPGPTRSAQPDPELVLSQPEFTDAVRAALRELGRGGRLDRNPLLRSRVVRACPGGATGDALREMLTTIIASLRADPRAGKLHRVLDRTYLHPAPTQERAAEVLGLPFSTYRRHLTQGVERVAAELWERELYGDDPPSAAARIDSCQP</sequence>
<protein>
    <recommendedName>
        <fullName evidence="3">AAA ATPase-like protein</fullName>
    </recommendedName>
</protein>
<dbReference type="AlphaFoldDB" id="A0A7W9PH73"/>
<organism evidence="1 2">
    <name type="scientific">Nocardia transvalensis</name>
    <dbReference type="NCBI Taxonomy" id="37333"/>
    <lineage>
        <taxon>Bacteria</taxon>
        <taxon>Bacillati</taxon>
        <taxon>Actinomycetota</taxon>
        <taxon>Actinomycetes</taxon>
        <taxon>Mycobacteriales</taxon>
        <taxon>Nocardiaceae</taxon>
        <taxon>Nocardia</taxon>
    </lineage>
</organism>
<name>A0A7W9PH73_9NOCA</name>
<gene>
    <name evidence="1" type="ORF">BJY24_004893</name>
</gene>
<dbReference type="EMBL" id="JACHIT010000002">
    <property type="protein sequence ID" value="MBB5915981.1"/>
    <property type="molecule type" value="Genomic_DNA"/>
</dbReference>
<dbReference type="Gene3D" id="3.40.50.300">
    <property type="entry name" value="P-loop containing nucleotide triphosphate hydrolases"/>
    <property type="match status" value="1"/>
</dbReference>
<evidence type="ECO:0000313" key="1">
    <source>
        <dbReference type="EMBL" id="MBB5915981.1"/>
    </source>
</evidence>
<dbReference type="SUPFAM" id="SSF52540">
    <property type="entry name" value="P-loop containing nucleoside triphosphate hydrolases"/>
    <property type="match status" value="1"/>
</dbReference>
<dbReference type="InterPro" id="IPR027417">
    <property type="entry name" value="P-loop_NTPase"/>
</dbReference>
<proteinExistence type="predicted"/>
<evidence type="ECO:0000313" key="2">
    <source>
        <dbReference type="Proteomes" id="UP000540412"/>
    </source>
</evidence>